<feature type="signal peptide" evidence="1">
    <location>
        <begin position="1"/>
        <end position="23"/>
    </location>
</feature>
<reference evidence="2 3" key="1">
    <citation type="submission" date="2023-05" db="EMBL/GenBank/DDBJ databases">
        <title>Comparative genomics reveals the evidence of polycyclic aromatic hydrocarbons degradation in moderately halophilic genus Pontibacillus.</title>
        <authorList>
            <person name="Yang H."/>
            <person name="Qian Z."/>
        </authorList>
    </citation>
    <scope>NUCLEOTIDE SEQUENCE [LARGE SCALE GENOMIC DNA]</scope>
    <source>
        <strain evidence="3">HN14</strain>
    </source>
</reference>
<feature type="chain" id="PRO_5046094693" description="Lipoprotein" evidence="1">
    <location>
        <begin position="24"/>
        <end position="209"/>
    </location>
</feature>
<evidence type="ECO:0000313" key="2">
    <source>
        <dbReference type="EMBL" id="WIF99279.1"/>
    </source>
</evidence>
<protein>
    <recommendedName>
        <fullName evidence="4">Lipoprotein</fullName>
    </recommendedName>
</protein>
<accession>A0ABY8V3V7</accession>
<proteinExistence type="predicted"/>
<dbReference type="RefSeq" id="WP_231418105.1">
    <property type="nucleotide sequence ID" value="NZ_CP126446.1"/>
</dbReference>
<evidence type="ECO:0000256" key="1">
    <source>
        <dbReference type="SAM" id="SignalP"/>
    </source>
</evidence>
<keyword evidence="1" id="KW-0732">Signal</keyword>
<evidence type="ECO:0008006" key="4">
    <source>
        <dbReference type="Google" id="ProtNLM"/>
    </source>
</evidence>
<evidence type="ECO:0000313" key="3">
    <source>
        <dbReference type="Proteomes" id="UP001236652"/>
    </source>
</evidence>
<gene>
    <name evidence="2" type="ORF">QNI29_06360</name>
</gene>
<organism evidence="2 3">
    <name type="scientific">Pontibacillus chungwhensis</name>
    <dbReference type="NCBI Taxonomy" id="265426"/>
    <lineage>
        <taxon>Bacteria</taxon>
        <taxon>Bacillati</taxon>
        <taxon>Bacillota</taxon>
        <taxon>Bacilli</taxon>
        <taxon>Bacillales</taxon>
        <taxon>Bacillaceae</taxon>
        <taxon>Pontibacillus</taxon>
    </lineage>
</organism>
<dbReference type="EMBL" id="CP126446">
    <property type="protein sequence ID" value="WIF99279.1"/>
    <property type="molecule type" value="Genomic_DNA"/>
</dbReference>
<sequence length="209" mass="24347">MKQLIRLILFSSILLSLTGCNFSNDFSNEIDEDNPTKTKEDNEIPEIKTYKGEKLDLLVVGDKPTIREQKKISFTTIDVENLAKKSLDRYDAVVIMPEYLSEAAEKRYNKIYKQNKIPFFFVGSRAAHIPFVDNGEVTYETYADRVDESQNYISGLLYKEDIEKGYYAYKYRYQHDGENYVKDNVSSIYSNVFRTIDNIKSNQPLNHLN</sequence>
<keyword evidence="3" id="KW-1185">Reference proteome</keyword>
<name>A0ABY8V3V7_9BACI</name>
<dbReference type="Proteomes" id="UP001236652">
    <property type="component" value="Chromosome"/>
</dbReference>
<dbReference type="PROSITE" id="PS51257">
    <property type="entry name" value="PROKAR_LIPOPROTEIN"/>
    <property type="match status" value="1"/>
</dbReference>